<gene>
    <name evidence="2" type="ORF">JIN85_07250</name>
</gene>
<dbReference type="Pfam" id="PF01243">
    <property type="entry name" value="PNPOx_N"/>
    <property type="match status" value="1"/>
</dbReference>
<dbReference type="PANTHER" id="PTHR39336">
    <property type="entry name" value="PYRIDOXAMINE PHOSPHATE OXIDASE FAMILY PROTEIN (AFU_ORTHOLOGUE AFUA_6G11440)"/>
    <property type="match status" value="1"/>
</dbReference>
<organism evidence="2 3">
    <name type="scientific">Luteolibacter pohnpeiensis</name>
    <dbReference type="NCBI Taxonomy" id="454153"/>
    <lineage>
        <taxon>Bacteria</taxon>
        <taxon>Pseudomonadati</taxon>
        <taxon>Verrucomicrobiota</taxon>
        <taxon>Verrucomicrobiia</taxon>
        <taxon>Verrucomicrobiales</taxon>
        <taxon>Verrucomicrobiaceae</taxon>
        <taxon>Luteolibacter</taxon>
    </lineage>
</organism>
<evidence type="ECO:0000313" key="3">
    <source>
        <dbReference type="Proteomes" id="UP000603141"/>
    </source>
</evidence>
<reference evidence="2" key="1">
    <citation type="submission" date="2021-01" db="EMBL/GenBank/DDBJ databases">
        <title>Modified the classification status of verrucomicrobia.</title>
        <authorList>
            <person name="Feng X."/>
        </authorList>
    </citation>
    <scope>NUCLEOTIDE SEQUENCE</scope>
    <source>
        <strain evidence="2">KCTC 22041</strain>
    </source>
</reference>
<dbReference type="EMBL" id="JAENIJ010000008">
    <property type="protein sequence ID" value="MBK1882204.1"/>
    <property type="molecule type" value="Genomic_DNA"/>
</dbReference>
<dbReference type="AlphaFoldDB" id="A0A934SA96"/>
<evidence type="ECO:0000259" key="1">
    <source>
        <dbReference type="Pfam" id="PF01243"/>
    </source>
</evidence>
<dbReference type="RefSeq" id="WP_200269112.1">
    <property type="nucleotide sequence ID" value="NZ_JAENIJ010000008.1"/>
</dbReference>
<accession>A0A934SA96</accession>
<protein>
    <submittedName>
        <fullName evidence="2">Pyridoxamine 5'-phosphate oxidase family protein</fullName>
    </submittedName>
</protein>
<dbReference type="Gene3D" id="2.30.110.10">
    <property type="entry name" value="Electron Transport, Fmn-binding Protein, Chain A"/>
    <property type="match status" value="1"/>
</dbReference>
<keyword evidence="3" id="KW-1185">Reference proteome</keyword>
<comment type="caution">
    <text evidence="2">The sequence shown here is derived from an EMBL/GenBank/DDBJ whole genome shotgun (WGS) entry which is preliminary data.</text>
</comment>
<feature type="domain" description="Pyridoxamine 5'-phosphate oxidase N-terminal" evidence="1">
    <location>
        <begin position="11"/>
        <end position="132"/>
    </location>
</feature>
<proteinExistence type="predicted"/>
<evidence type="ECO:0000313" key="2">
    <source>
        <dbReference type="EMBL" id="MBK1882204.1"/>
    </source>
</evidence>
<name>A0A934SA96_9BACT</name>
<dbReference type="Proteomes" id="UP000603141">
    <property type="component" value="Unassembled WGS sequence"/>
</dbReference>
<dbReference type="InterPro" id="IPR012349">
    <property type="entry name" value="Split_barrel_FMN-bd"/>
</dbReference>
<dbReference type="PANTHER" id="PTHR39336:SF1">
    <property type="entry name" value="PYRIDOXAMINE PHOSPHATE OXIDASE FAMILY PROTEIN (AFU_ORTHOLOGUE AFUA_6G11440)"/>
    <property type="match status" value="1"/>
</dbReference>
<sequence length="185" mass="20361">MSKKLEDIDVKLAEWIGLQKIFFVGTSPLSSSGHVNVSPKGGDSFRILGPLEVAYLDYTGSGAETAAHLRENGRIVIMFCAFEGPPKIVRLHGTGTVVESGDPEFERLISHFPENPGTRSIVRILVERVSDSCGYSIPYFDYVEPRETLDKWAANKGKDGLVEYRSTKNRSSIDGLPAFDPPSEI</sequence>
<dbReference type="SUPFAM" id="SSF50475">
    <property type="entry name" value="FMN-binding split barrel"/>
    <property type="match status" value="1"/>
</dbReference>
<dbReference type="InterPro" id="IPR011576">
    <property type="entry name" value="Pyridox_Oxase_N"/>
</dbReference>